<name>A0A2U8H5V1_9RHOO</name>
<gene>
    <name evidence="1" type="ORF">CEW87_19280</name>
</gene>
<reference evidence="1 2" key="1">
    <citation type="submission" date="2017-06" db="EMBL/GenBank/DDBJ databases">
        <title>Azoarcus sp. TSNA42 complete genome sequence.</title>
        <authorList>
            <person name="Woo J.-H."/>
            <person name="Kim H.-S."/>
        </authorList>
    </citation>
    <scope>NUCLEOTIDE SEQUENCE [LARGE SCALE GENOMIC DNA]</scope>
    <source>
        <strain evidence="1 2">TSNA42</strain>
    </source>
</reference>
<dbReference type="AlphaFoldDB" id="A0A2U8H5V1"/>
<dbReference type="RefSeq" id="WP_108975629.1">
    <property type="nucleotide sequence ID" value="NZ_CP022188.1"/>
</dbReference>
<dbReference type="EMBL" id="CP022188">
    <property type="protein sequence ID" value="AWI81322.1"/>
    <property type="molecule type" value="Genomic_DNA"/>
</dbReference>
<accession>A0A2U8H5V1</accession>
<proteinExistence type="predicted"/>
<sequence length="212" mass="23539">MTAECFLESQRAVRVSDGLIFAFGTDVSDEIRDAVTLTSWAAEAHAAHAGVSIDGRPDDWLDTCEKTLSKLGWVTVERAWQTEYEVPDETQEGAARRILRQALGDHPLVRGLTGKLQALDDWPHRPCWVGLVEADANGSPLLTSILLVALPPEARESPAPALLPEVQAAQAPARHAFRLAIWVARLNMLMFESVRPVLLRRYRELEDAANRR</sequence>
<evidence type="ECO:0000313" key="1">
    <source>
        <dbReference type="EMBL" id="AWI81322.1"/>
    </source>
</evidence>
<organism evidence="1 2">
    <name type="scientific">Parazoarcus communis</name>
    <dbReference type="NCBI Taxonomy" id="41977"/>
    <lineage>
        <taxon>Bacteria</taxon>
        <taxon>Pseudomonadati</taxon>
        <taxon>Pseudomonadota</taxon>
        <taxon>Betaproteobacteria</taxon>
        <taxon>Rhodocyclales</taxon>
        <taxon>Zoogloeaceae</taxon>
        <taxon>Parazoarcus</taxon>
    </lineage>
</organism>
<protein>
    <submittedName>
        <fullName evidence="1">Uncharacterized protein</fullName>
    </submittedName>
</protein>
<evidence type="ECO:0000313" key="2">
    <source>
        <dbReference type="Proteomes" id="UP000244902"/>
    </source>
</evidence>
<dbReference type="Proteomes" id="UP000244902">
    <property type="component" value="Chromosome"/>
</dbReference>